<keyword evidence="3" id="KW-1185">Reference proteome</keyword>
<feature type="compositionally biased region" description="Polar residues" evidence="1">
    <location>
        <begin position="38"/>
        <end position="51"/>
    </location>
</feature>
<feature type="region of interest" description="Disordered" evidence="1">
    <location>
        <begin position="24"/>
        <end position="51"/>
    </location>
</feature>
<accession>A0A1Q3E8Q5</accession>
<evidence type="ECO:0000313" key="2">
    <source>
        <dbReference type="EMBL" id="GAW03610.1"/>
    </source>
</evidence>
<sequence>MNSVTVFSVGSSEAFSLLSSVWTSSSSVDSDDATETSPGPTDQENESSASSCRTLHIAAVRNIDDTHVLI</sequence>
<dbReference type="EMBL" id="BDGU01000150">
    <property type="protein sequence ID" value="GAW03610.1"/>
    <property type="molecule type" value="Genomic_DNA"/>
</dbReference>
<dbReference type="Proteomes" id="UP000188533">
    <property type="component" value="Unassembled WGS sequence"/>
</dbReference>
<comment type="caution">
    <text evidence="2">The sequence shown here is derived from an EMBL/GenBank/DDBJ whole genome shotgun (WGS) entry which is preliminary data.</text>
</comment>
<proteinExistence type="predicted"/>
<name>A0A1Q3E8Q5_LENED</name>
<reference evidence="2 3" key="2">
    <citation type="submission" date="2017-02" db="EMBL/GenBank/DDBJ databases">
        <title>A genome survey and senescence transcriptome analysis in Lentinula edodes.</title>
        <authorList>
            <person name="Sakamoto Y."/>
            <person name="Nakade K."/>
            <person name="Sato S."/>
            <person name="Yoshida Y."/>
            <person name="Miyazaki K."/>
            <person name="Natsume S."/>
            <person name="Konno N."/>
        </authorList>
    </citation>
    <scope>NUCLEOTIDE SEQUENCE [LARGE SCALE GENOMIC DNA]</scope>
    <source>
        <strain evidence="2 3">NBRC 111202</strain>
    </source>
</reference>
<reference evidence="2 3" key="1">
    <citation type="submission" date="2016-08" db="EMBL/GenBank/DDBJ databases">
        <authorList>
            <consortium name="Lentinula edodes genome sequencing consortium"/>
            <person name="Sakamoto Y."/>
            <person name="Nakade K."/>
            <person name="Sato S."/>
            <person name="Yoshida Y."/>
            <person name="Miyazaki K."/>
            <person name="Natsume S."/>
            <person name="Konno N."/>
        </authorList>
    </citation>
    <scope>NUCLEOTIDE SEQUENCE [LARGE SCALE GENOMIC DNA]</scope>
    <source>
        <strain evidence="2 3">NBRC 111202</strain>
    </source>
</reference>
<evidence type="ECO:0000313" key="3">
    <source>
        <dbReference type="Proteomes" id="UP000188533"/>
    </source>
</evidence>
<gene>
    <name evidence="2" type="ORF">LENED_005347</name>
</gene>
<evidence type="ECO:0000256" key="1">
    <source>
        <dbReference type="SAM" id="MobiDB-lite"/>
    </source>
</evidence>
<organism evidence="2 3">
    <name type="scientific">Lentinula edodes</name>
    <name type="common">Shiitake mushroom</name>
    <name type="synonym">Lentinus edodes</name>
    <dbReference type="NCBI Taxonomy" id="5353"/>
    <lineage>
        <taxon>Eukaryota</taxon>
        <taxon>Fungi</taxon>
        <taxon>Dikarya</taxon>
        <taxon>Basidiomycota</taxon>
        <taxon>Agaricomycotina</taxon>
        <taxon>Agaricomycetes</taxon>
        <taxon>Agaricomycetidae</taxon>
        <taxon>Agaricales</taxon>
        <taxon>Marasmiineae</taxon>
        <taxon>Omphalotaceae</taxon>
        <taxon>Lentinula</taxon>
    </lineage>
</organism>
<protein>
    <submittedName>
        <fullName evidence="2">Uncharacterized protein</fullName>
    </submittedName>
</protein>
<dbReference type="AlphaFoldDB" id="A0A1Q3E8Q5"/>